<accession>A0A8X7UX08</accession>
<dbReference type="AlphaFoldDB" id="A0A8X7UX08"/>
<proteinExistence type="predicted"/>
<sequence length="53" mass="5993">MLWWRITRKVANTSTTVIAVITVSLCMSSVRTAFYSAYTAITKHRLTSHTIFG</sequence>
<gene>
    <name evidence="1" type="ORF">Bca52824_040533</name>
</gene>
<name>A0A8X7UX08_BRACI</name>
<evidence type="ECO:0000313" key="2">
    <source>
        <dbReference type="Proteomes" id="UP000886595"/>
    </source>
</evidence>
<keyword evidence="2" id="KW-1185">Reference proteome</keyword>
<dbReference type="EMBL" id="JAAMPC010000009">
    <property type="protein sequence ID" value="KAG2293864.1"/>
    <property type="molecule type" value="Genomic_DNA"/>
</dbReference>
<dbReference type="Proteomes" id="UP000886595">
    <property type="component" value="Unassembled WGS sequence"/>
</dbReference>
<reference evidence="1 2" key="1">
    <citation type="submission" date="2020-02" db="EMBL/GenBank/DDBJ databases">
        <authorList>
            <person name="Ma Q."/>
            <person name="Huang Y."/>
            <person name="Song X."/>
            <person name="Pei D."/>
        </authorList>
    </citation>
    <scope>NUCLEOTIDE SEQUENCE [LARGE SCALE GENOMIC DNA]</scope>
    <source>
        <strain evidence="1">Sxm20200214</strain>
        <tissue evidence="1">Leaf</tissue>
    </source>
</reference>
<evidence type="ECO:0000313" key="1">
    <source>
        <dbReference type="EMBL" id="KAG2293864.1"/>
    </source>
</evidence>
<comment type="caution">
    <text evidence="1">The sequence shown here is derived from an EMBL/GenBank/DDBJ whole genome shotgun (WGS) entry which is preliminary data.</text>
</comment>
<protein>
    <submittedName>
        <fullName evidence="1">Uncharacterized protein</fullName>
    </submittedName>
</protein>
<organism evidence="1 2">
    <name type="scientific">Brassica carinata</name>
    <name type="common">Ethiopian mustard</name>
    <name type="synonym">Abyssinian cabbage</name>
    <dbReference type="NCBI Taxonomy" id="52824"/>
    <lineage>
        <taxon>Eukaryota</taxon>
        <taxon>Viridiplantae</taxon>
        <taxon>Streptophyta</taxon>
        <taxon>Embryophyta</taxon>
        <taxon>Tracheophyta</taxon>
        <taxon>Spermatophyta</taxon>
        <taxon>Magnoliopsida</taxon>
        <taxon>eudicotyledons</taxon>
        <taxon>Gunneridae</taxon>
        <taxon>Pentapetalae</taxon>
        <taxon>rosids</taxon>
        <taxon>malvids</taxon>
        <taxon>Brassicales</taxon>
        <taxon>Brassicaceae</taxon>
        <taxon>Brassiceae</taxon>
        <taxon>Brassica</taxon>
    </lineage>
</organism>